<comment type="caution">
    <text evidence="1">The sequence shown here is derived from an EMBL/GenBank/DDBJ whole genome shotgun (WGS) entry which is preliminary data.</text>
</comment>
<dbReference type="Gene3D" id="3.20.20.80">
    <property type="entry name" value="Glycosidases"/>
    <property type="match status" value="1"/>
</dbReference>
<reference evidence="1 2" key="1">
    <citation type="journal article" date="2016" name="Nat. Commun.">
        <title>Thousands of microbial genomes shed light on interconnected biogeochemical processes in an aquifer system.</title>
        <authorList>
            <person name="Anantharaman K."/>
            <person name="Brown C.T."/>
            <person name="Hug L.A."/>
            <person name="Sharon I."/>
            <person name="Castelle C.J."/>
            <person name="Probst A.J."/>
            <person name="Thomas B.C."/>
            <person name="Singh A."/>
            <person name="Wilkins M.J."/>
            <person name="Karaoz U."/>
            <person name="Brodie E.L."/>
            <person name="Williams K.H."/>
            <person name="Hubbard S.S."/>
            <person name="Banfield J.F."/>
        </authorList>
    </citation>
    <scope>NUCLEOTIDE SEQUENCE [LARGE SCALE GENOMIC DNA]</scope>
</reference>
<evidence type="ECO:0000313" key="2">
    <source>
        <dbReference type="Proteomes" id="UP000178023"/>
    </source>
</evidence>
<dbReference type="InterPro" id="IPR017853">
    <property type="entry name" value="GH"/>
</dbReference>
<evidence type="ECO:0008006" key="3">
    <source>
        <dbReference type="Google" id="ProtNLM"/>
    </source>
</evidence>
<dbReference type="SUPFAM" id="SSF51445">
    <property type="entry name" value="(Trans)glycosidases"/>
    <property type="match status" value="1"/>
</dbReference>
<evidence type="ECO:0000313" key="1">
    <source>
        <dbReference type="EMBL" id="OGN07902.1"/>
    </source>
</evidence>
<name>A0A1F8F440_9BACT</name>
<protein>
    <recommendedName>
        <fullName evidence="3">Asl1-like glycosyl hydrolase catalytic domain-containing protein</fullName>
    </recommendedName>
</protein>
<proteinExistence type="predicted"/>
<accession>A0A1F8F440</accession>
<dbReference type="EMBL" id="MGJL01000016">
    <property type="protein sequence ID" value="OGN07902.1"/>
    <property type="molecule type" value="Genomic_DNA"/>
</dbReference>
<gene>
    <name evidence="1" type="ORF">A2750_00400</name>
</gene>
<organism evidence="1 2">
    <name type="scientific">Candidatus Yanofskybacteria bacterium RIFCSPHIGHO2_01_FULL_45_42</name>
    <dbReference type="NCBI Taxonomy" id="1802671"/>
    <lineage>
        <taxon>Bacteria</taxon>
        <taxon>Candidatus Yanofskyibacteriota</taxon>
    </lineage>
</organism>
<dbReference type="AlphaFoldDB" id="A0A1F8F440"/>
<dbReference type="PROSITE" id="PS51257">
    <property type="entry name" value="PROKAR_LIPOPROTEIN"/>
    <property type="match status" value="1"/>
</dbReference>
<sequence>MKRFFAFVSASLIFTVGCNNGRTTGLFEPTEVFPDTAGTSNPPAWNESLFVWSPYVVVHTPGGALEAYQKAIPELMATGSLKGVRMGIVKGQGRNNVNAWIASTGLDVLWIFDNEYLFEPNNIEWAVDEAVALYPSIKYLQIGNETTTILPKPGPQISIEAYMAALKRIYAYIQIRYPGIILVTQSTFGSGNYGSNELETMVKLGLKEMSPSKLIVGMNVYSLSTANNYSHVINGSLRGYRIWVTETGSTNPNDHIRYVRDLYPILRNILRAERIYWYALYEGTGHRLMDINWPSFWTSPLYDLLAGRK</sequence>
<dbReference type="Proteomes" id="UP000178023">
    <property type="component" value="Unassembled WGS sequence"/>
</dbReference>